<evidence type="ECO:0008006" key="4">
    <source>
        <dbReference type="Google" id="ProtNLM"/>
    </source>
</evidence>
<feature type="transmembrane region" description="Helical" evidence="1">
    <location>
        <begin position="175"/>
        <end position="193"/>
    </location>
</feature>
<feature type="transmembrane region" description="Helical" evidence="1">
    <location>
        <begin position="256"/>
        <end position="278"/>
    </location>
</feature>
<organism evidence="2 3">
    <name type="scientific">Rudanella paleaurantiibacter</name>
    <dbReference type="NCBI Taxonomy" id="2614655"/>
    <lineage>
        <taxon>Bacteria</taxon>
        <taxon>Pseudomonadati</taxon>
        <taxon>Bacteroidota</taxon>
        <taxon>Cytophagia</taxon>
        <taxon>Cytophagales</taxon>
        <taxon>Cytophagaceae</taxon>
        <taxon>Rudanella</taxon>
    </lineage>
</organism>
<keyword evidence="1" id="KW-0472">Membrane</keyword>
<feature type="transmembrane region" description="Helical" evidence="1">
    <location>
        <begin position="117"/>
        <end position="135"/>
    </location>
</feature>
<protein>
    <recommendedName>
        <fullName evidence="4">NnrS family protein</fullName>
    </recommendedName>
</protein>
<dbReference type="Proteomes" id="UP000488299">
    <property type="component" value="Unassembled WGS sequence"/>
</dbReference>
<feature type="transmembrane region" description="Helical" evidence="1">
    <location>
        <begin position="9"/>
        <end position="28"/>
    </location>
</feature>
<feature type="transmembrane region" description="Helical" evidence="1">
    <location>
        <begin position="70"/>
        <end position="87"/>
    </location>
</feature>
<feature type="transmembrane region" description="Helical" evidence="1">
    <location>
        <begin position="230"/>
        <end position="250"/>
    </location>
</feature>
<evidence type="ECO:0000313" key="3">
    <source>
        <dbReference type="Proteomes" id="UP000488299"/>
    </source>
</evidence>
<accession>A0A7J5TWG7</accession>
<feature type="transmembrane region" description="Helical" evidence="1">
    <location>
        <begin position="290"/>
        <end position="312"/>
    </location>
</feature>
<keyword evidence="3" id="KW-1185">Reference proteome</keyword>
<keyword evidence="1" id="KW-1133">Transmembrane helix</keyword>
<feature type="transmembrane region" description="Helical" evidence="1">
    <location>
        <begin position="147"/>
        <end position="163"/>
    </location>
</feature>
<sequence length="361" mass="39501">MKFIRIPPIALLPFALLSLVLGILTGLVRLGYPMPVAEAVGQHGALMIGSFLTTLILLERAVVFKTNWALLAPLLNGLSLPAFWLGATELAQGLLIAGALSMVLMTYLFLVRHRHSYYYLLLAGSVCLAVGNSLLFRNGFYPLAVPWWMGFLLFTIVGERLELSRFLPLTTGQRALLWALLALVALGIGQPFHGAGQSVLGAGMLGVALWLLRYDMALKSLRKPGQARYSGVWLLVGYGWLFLSGLLFLLPVRNAFWYDAALHSFFLGFVFSMIFAHAPIILPGVLGRGGVFYHPLLYAWAGLNSVSLGLRLGADWQALPNWRVFSGFGQTAALLGFFVTIALTVAGLNRLSFRKKGYSRG</sequence>
<evidence type="ECO:0000313" key="2">
    <source>
        <dbReference type="EMBL" id="KAB7728790.1"/>
    </source>
</evidence>
<feature type="transmembrane region" description="Helical" evidence="1">
    <location>
        <begin position="199"/>
        <end position="218"/>
    </location>
</feature>
<comment type="caution">
    <text evidence="2">The sequence shown here is derived from an EMBL/GenBank/DDBJ whole genome shotgun (WGS) entry which is preliminary data.</text>
</comment>
<feature type="transmembrane region" description="Helical" evidence="1">
    <location>
        <begin position="40"/>
        <end position="58"/>
    </location>
</feature>
<dbReference type="RefSeq" id="WP_152125675.1">
    <property type="nucleotide sequence ID" value="NZ_WELI01000007.1"/>
</dbReference>
<proteinExistence type="predicted"/>
<keyword evidence="1" id="KW-0812">Transmembrane</keyword>
<dbReference type="AlphaFoldDB" id="A0A7J5TWG7"/>
<feature type="transmembrane region" description="Helical" evidence="1">
    <location>
        <begin position="332"/>
        <end position="351"/>
    </location>
</feature>
<dbReference type="EMBL" id="WELI01000007">
    <property type="protein sequence ID" value="KAB7728790.1"/>
    <property type="molecule type" value="Genomic_DNA"/>
</dbReference>
<gene>
    <name evidence="2" type="ORF">F5984_18395</name>
</gene>
<name>A0A7J5TWG7_9BACT</name>
<reference evidence="2 3" key="1">
    <citation type="submission" date="2019-10" db="EMBL/GenBank/DDBJ databases">
        <title>Rudanella paleaurantiibacter sp. nov., isolated from sludge.</title>
        <authorList>
            <person name="Xu S.Q."/>
        </authorList>
    </citation>
    <scope>NUCLEOTIDE SEQUENCE [LARGE SCALE GENOMIC DNA]</scope>
    <source>
        <strain evidence="2 3">HX-22-17</strain>
    </source>
</reference>
<evidence type="ECO:0000256" key="1">
    <source>
        <dbReference type="SAM" id="Phobius"/>
    </source>
</evidence>
<feature type="transmembrane region" description="Helical" evidence="1">
    <location>
        <begin position="93"/>
        <end position="110"/>
    </location>
</feature>